<dbReference type="PANTHER" id="PTHR45866">
    <property type="entry name" value="DNA GYRASE/TOPOISOMERASE SUBUNIT B"/>
    <property type="match status" value="1"/>
</dbReference>
<name>A0AAW2H8U5_9NEOP</name>
<evidence type="ECO:0000259" key="18">
    <source>
        <dbReference type="SMART" id="SM00387"/>
    </source>
</evidence>
<protein>
    <recommendedName>
        <fullName evidence="17">Glycerol-3-phosphate dehydrogenase [NAD(+)]</fullName>
        <ecNumber evidence="17">1.1.1.8</ecNumber>
    </recommendedName>
</protein>
<dbReference type="GO" id="GO:0008914">
    <property type="term" value="F:leucyl-tRNA--protein transferase activity"/>
    <property type="evidence" value="ECO:0007669"/>
    <property type="project" value="InterPro"/>
</dbReference>
<dbReference type="InterPro" id="IPR036890">
    <property type="entry name" value="HATPase_C_sf"/>
</dbReference>
<evidence type="ECO:0000256" key="1">
    <source>
        <dbReference type="ARBA" id="ARBA00000185"/>
    </source>
</evidence>
<evidence type="ECO:0000256" key="14">
    <source>
        <dbReference type="ARBA" id="ARBA00023235"/>
    </source>
</evidence>
<dbReference type="InterPro" id="IPR001241">
    <property type="entry name" value="Topo_IIA"/>
</dbReference>
<evidence type="ECO:0000256" key="4">
    <source>
        <dbReference type="ARBA" id="ARBA00010708"/>
    </source>
</evidence>
<dbReference type="Pfam" id="PF02518">
    <property type="entry name" value="HATPase_c"/>
    <property type="match status" value="1"/>
</dbReference>
<dbReference type="Gene3D" id="3.30.565.10">
    <property type="entry name" value="Histidine kinase-like ATPase, C-terminal domain"/>
    <property type="match status" value="2"/>
</dbReference>
<dbReference type="SUPFAM" id="SSF51735">
    <property type="entry name" value="NAD(P)-binding Rossmann-fold domains"/>
    <property type="match status" value="1"/>
</dbReference>
<dbReference type="GO" id="GO:0030163">
    <property type="term" value="P:protein catabolic process"/>
    <property type="evidence" value="ECO:0007669"/>
    <property type="project" value="InterPro"/>
</dbReference>
<dbReference type="GO" id="GO:0051287">
    <property type="term" value="F:NAD binding"/>
    <property type="evidence" value="ECO:0007669"/>
    <property type="project" value="UniProtKB-UniRule"/>
</dbReference>
<comment type="similarity">
    <text evidence="4">Belongs to the type II topoisomerase GyrB family.</text>
</comment>
<keyword evidence="14" id="KW-0413">Isomerase</keyword>
<dbReference type="EC" id="1.1.1.8" evidence="17"/>
<dbReference type="GO" id="GO:0003677">
    <property type="term" value="F:DNA binding"/>
    <property type="evidence" value="ECO:0007669"/>
    <property type="project" value="UniProtKB-KW"/>
</dbReference>
<dbReference type="InterPro" id="IPR042203">
    <property type="entry name" value="Leu/Phe-tRNA_Trfase_C"/>
</dbReference>
<dbReference type="CDD" id="cd16928">
    <property type="entry name" value="HATPase_GyrB-like"/>
    <property type="match status" value="1"/>
</dbReference>
<evidence type="ECO:0000313" key="19">
    <source>
        <dbReference type="EMBL" id="KAL0266191.1"/>
    </source>
</evidence>
<comment type="catalytic activity">
    <reaction evidence="1">
        <text>ATP-dependent breakage, passage and rejoining of double-stranded DNA.</text>
        <dbReference type="EC" id="5.6.2.2"/>
    </reaction>
</comment>
<comment type="pathway">
    <text evidence="2">Lipid metabolism.</text>
</comment>
<dbReference type="SUPFAM" id="SSF48179">
    <property type="entry name" value="6-phosphogluconate dehydrogenase C-terminal domain-like"/>
    <property type="match status" value="1"/>
</dbReference>
<evidence type="ECO:0000256" key="5">
    <source>
        <dbReference type="ARBA" id="ARBA00011009"/>
    </source>
</evidence>
<dbReference type="InterPro" id="IPR016181">
    <property type="entry name" value="Acyl_CoA_acyltransferase"/>
</dbReference>
<dbReference type="GO" id="GO:0005975">
    <property type="term" value="P:carbohydrate metabolic process"/>
    <property type="evidence" value="ECO:0007669"/>
    <property type="project" value="InterPro"/>
</dbReference>
<dbReference type="InterPro" id="IPR036291">
    <property type="entry name" value="NAD(P)-bd_dom_sf"/>
</dbReference>
<evidence type="ECO:0000256" key="3">
    <source>
        <dbReference type="ARBA" id="ARBA00005192"/>
    </source>
</evidence>
<dbReference type="HAMAP" id="MF_00394">
    <property type="entry name" value="NAD_Glyc3P_dehydrog"/>
    <property type="match status" value="1"/>
</dbReference>
<dbReference type="EMBL" id="JARGDH010000006">
    <property type="protein sequence ID" value="KAL0266191.1"/>
    <property type="molecule type" value="Genomic_DNA"/>
</dbReference>
<gene>
    <name evidence="19" type="ORF">PYX00_011908</name>
</gene>
<dbReference type="SMART" id="SM00433">
    <property type="entry name" value="TOP2c"/>
    <property type="match status" value="1"/>
</dbReference>
<keyword evidence="13" id="KW-0238">DNA-binding</keyword>
<accession>A0AAW2H8U5</accession>
<dbReference type="InterPro" id="IPR013328">
    <property type="entry name" value="6PGD_dom2"/>
</dbReference>
<evidence type="ECO:0000256" key="13">
    <source>
        <dbReference type="ARBA" id="ARBA00023125"/>
    </source>
</evidence>
<keyword evidence="9" id="KW-0547">Nucleotide-binding</keyword>
<dbReference type="Pfam" id="PF03588">
    <property type="entry name" value="Leu_Phe_trans"/>
    <property type="match status" value="1"/>
</dbReference>
<dbReference type="SUPFAM" id="SSF55874">
    <property type="entry name" value="ATPase domain of HSP90 chaperone/DNA topoisomerase II/histidine kinase"/>
    <property type="match status" value="1"/>
</dbReference>
<dbReference type="SUPFAM" id="SSF55729">
    <property type="entry name" value="Acyl-CoA N-acyltransferases (Nat)"/>
    <property type="match status" value="1"/>
</dbReference>
<evidence type="ECO:0000256" key="8">
    <source>
        <dbReference type="ARBA" id="ARBA00022679"/>
    </source>
</evidence>
<dbReference type="SMART" id="SM00387">
    <property type="entry name" value="HATPase_c"/>
    <property type="match status" value="1"/>
</dbReference>
<dbReference type="InterPro" id="IPR006109">
    <property type="entry name" value="G3P_DH_NAD-dep_C"/>
</dbReference>
<dbReference type="GO" id="GO:0006265">
    <property type="term" value="P:DNA topological change"/>
    <property type="evidence" value="ECO:0007669"/>
    <property type="project" value="InterPro"/>
</dbReference>
<evidence type="ECO:0000256" key="6">
    <source>
        <dbReference type="ARBA" id="ARBA00011738"/>
    </source>
</evidence>
<dbReference type="GO" id="GO:0005524">
    <property type="term" value="F:ATP binding"/>
    <property type="evidence" value="ECO:0007669"/>
    <property type="project" value="UniProtKB-KW"/>
</dbReference>
<evidence type="ECO:0000256" key="15">
    <source>
        <dbReference type="ARBA" id="ARBA00023315"/>
    </source>
</evidence>
<keyword evidence="10" id="KW-0067">ATP-binding</keyword>
<keyword evidence="15" id="KW-0012">Acyltransferase</keyword>
<evidence type="ECO:0000256" key="9">
    <source>
        <dbReference type="ARBA" id="ARBA00022741"/>
    </source>
</evidence>
<dbReference type="PANTHER" id="PTHR45866:SF1">
    <property type="entry name" value="DNA GYRASE SUBUNIT B, MITOCHONDRIAL"/>
    <property type="match status" value="1"/>
</dbReference>
<dbReference type="AlphaFoldDB" id="A0AAW2H8U5"/>
<evidence type="ECO:0000256" key="16">
    <source>
        <dbReference type="RuleBase" id="RU000437"/>
    </source>
</evidence>
<dbReference type="Gene3D" id="3.40.630.70">
    <property type="entry name" value="Leucyl/phenylalanyl-tRNA-protein transferase, C-terminal domain"/>
    <property type="match status" value="1"/>
</dbReference>
<evidence type="ECO:0000256" key="7">
    <source>
        <dbReference type="ARBA" id="ARBA00022490"/>
    </source>
</evidence>
<dbReference type="InterPro" id="IPR008927">
    <property type="entry name" value="6-PGluconate_DH-like_C_sf"/>
</dbReference>
<comment type="catalytic activity">
    <reaction evidence="17">
        <text>sn-glycerol 3-phosphate + NAD(+) = dihydroxyacetone phosphate + NADH + H(+)</text>
        <dbReference type="Rhea" id="RHEA:11092"/>
        <dbReference type="ChEBI" id="CHEBI:15378"/>
        <dbReference type="ChEBI" id="CHEBI:57540"/>
        <dbReference type="ChEBI" id="CHEBI:57597"/>
        <dbReference type="ChEBI" id="CHEBI:57642"/>
        <dbReference type="ChEBI" id="CHEBI:57945"/>
        <dbReference type="EC" id="1.1.1.8"/>
    </reaction>
</comment>
<dbReference type="Pfam" id="PF01210">
    <property type="entry name" value="NAD_Gly3P_dh_N"/>
    <property type="match status" value="1"/>
</dbReference>
<evidence type="ECO:0000256" key="2">
    <source>
        <dbReference type="ARBA" id="ARBA00005189"/>
    </source>
</evidence>
<dbReference type="InterPro" id="IPR006168">
    <property type="entry name" value="G3P_DH_NAD-dep"/>
</dbReference>
<dbReference type="Gene3D" id="1.10.1040.10">
    <property type="entry name" value="N-(1-d-carboxylethyl)-l-norvaline Dehydrogenase, domain 2"/>
    <property type="match status" value="1"/>
</dbReference>
<dbReference type="InterPro" id="IPR004616">
    <property type="entry name" value="Leu/Phe-tRNA_Trfase"/>
</dbReference>
<dbReference type="PRINTS" id="PR00077">
    <property type="entry name" value="GPDHDRGNASE"/>
</dbReference>
<evidence type="ECO:0000256" key="10">
    <source>
        <dbReference type="ARBA" id="ARBA00022840"/>
    </source>
</evidence>
<comment type="pathway">
    <text evidence="3">Phospholipid metabolism; alpha-glycerophosphate cycle.</text>
</comment>
<organism evidence="19">
    <name type="scientific">Menopon gallinae</name>
    <name type="common">poultry shaft louse</name>
    <dbReference type="NCBI Taxonomy" id="328185"/>
    <lineage>
        <taxon>Eukaryota</taxon>
        <taxon>Metazoa</taxon>
        <taxon>Ecdysozoa</taxon>
        <taxon>Arthropoda</taxon>
        <taxon>Hexapoda</taxon>
        <taxon>Insecta</taxon>
        <taxon>Pterygota</taxon>
        <taxon>Neoptera</taxon>
        <taxon>Paraneoptera</taxon>
        <taxon>Psocodea</taxon>
        <taxon>Troctomorpha</taxon>
        <taxon>Phthiraptera</taxon>
        <taxon>Amblycera</taxon>
        <taxon>Menoponidae</taxon>
        <taxon>Menopon</taxon>
    </lineage>
</organism>
<dbReference type="GO" id="GO:0003918">
    <property type="term" value="F:DNA topoisomerase type II (double strand cut, ATP-hydrolyzing) activity"/>
    <property type="evidence" value="ECO:0007669"/>
    <property type="project" value="UniProtKB-EC"/>
</dbReference>
<evidence type="ECO:0000256" key="17">
    <source>
        <dbReference type="RuleBase" id="RU361243"/>
    </source>
</evidence>
<reference evidence="19" key="1">
    <citation type="journal article" date="2024" name="Gigascience">
        <title>Chromosome-level genome of the poultry shaft louse Menopon gallinae provides insight into the host-switching and adaptive evolution of parasitic lice.</title>
        <authorList>
            <person name="Xu Y."/>
            <person name="Ma L."/>
            <person name="Liu S."/>
            <person name="Liang Y."/>
            <person name="Liu Q."/>
            <person name="He Z."/>
            <person name="Tian L."/>
            <person name="Duan Y."/>
            <person name="Cai W."/>
            <person name="Li H."/>
            <person name="Song F."/>
        </authorList>
    </citation>
    <scope>NUCLEOTIDE SEQUENCE</scope>
    <source>
        <strain evidence="19">Cailab_2023a</strain>
    </source>
</reference>
<sequence>MKNNYSADNIQVLKGLEAVRKRPGMYIGSVSEAGLHHLVYEVVDNSIDEALAGFCDAIEVVINDDGSLCVMDNGRGIPTDIHPAEGVSALEVVLTKLHAGGKFDKGTYKVSGGLHGRYERGSALEPVKIIGETKLRGTFVHFMPDHEIFETLNFNFDTLSARMRELAFLNKGVSISLIDRRFCEEKKKTFYFEGGLVSFVQYINQGNGASKAGFAYLIEELKNLDFWLVDCQQESAYLSSMGAITLKRMGKRVAILGSGAWGLAIAQSLAEAHQVTVWTRDSLKAIALAQTRVSPYLADIHLAHTLEFSSDLEEVLNEKDYVFIATPSRYTLDLVKRLSNLLKKVSIKPTVVVLTKGFVELNSKPELLLKAIESILPKEYKENLVYLSGPSHAEEVVKGMITGLISASFSPKKALEVRDLLNNSYLKVYPSLDPIGVQVAAAVKNAVAIAFGVLDAFKESHQFNIGDNSESFLLAVGLNEIQMLAKCMGNTHYQTISSIAGIGDLDVTCRSIHGRNRRFGRSIILENTLDKFKGIQDLMQNSHRLGYMVEGIGACYYANEIAKQANLALPLLKALYQLLDKQKTAEYILASLLTY</sequence>
<proteinExistence type="inferred from homology"/>
<dbReference type="Gene3D" id="3.40.50.720">
    <property type="entry name" value="NAD(P)-binding Rossmann-like Domain"/>
    <property type="match status" value="1"/>
</dbReference>
<keyword evidence="8" id="KW-0808">Transferase</keyword>
<keyword evidence="12" id="KW-0799">Topoisomerase</keyword>
<dbReference type="InterPro" id="IPR003594">
    <property type="entry name" value="HATPase_dom"/>
</dbReference>
<dbReference type="GO" id="GO:0141152">
    <property type="term" value="F:glycerol-3-phosphate dehydrogenase (NAD+) activity"/>
    <property type="evidence" value="ECO:0007669"/>
    <property type="project" value="UniProtKB-UniRule"/>
</dbReference>
<comment type="caution">
    <text evidence="19">The sequence shown here is derived from an EMBL/GenBank/DDBJ whole genome shotgun (WGS) entry which is preliminary data.</text>
</comment>
<evidence type="ECO:0000256" key="12">
    <source>
        <dbReference type="ARBA" id="ARBA00023029"/>
    </source>
</evidence>
<dbReference type="GO" id="GO:0046168">
    <property type="term" value="P:glycerol-3-phosphate catabolic process"/>
    <property type="evidence" value="ECO:0007669"/>
    <property type="project" value="UniProtKB-UniRule"/>
</dbReference>
<dbReference type="Pfam" id="PF07479">
    <property type="entry name" value="NAD_Gly3P_dh_C"/>
    <property type="match status" value="1"/>
</dbReference>
<dbReference type="InterPro" id="IPR011128">
    <property type="entry name" value="G3P_DH_NAD-dep_N"/>
</dbReference>
<evidence type="ECO:0000256" key="11">
    <source>
        <dbReference type="ARBA" id="ARBA00023002"/>
    </source>
</evidence>
<keyword evidence="7" id="KW-0963">Cytoplasm</keyword>
<comment type="subunit">
    <text evidence="6">Homodimer.</text>
</comment>
<keyword evidence="16" id="KW-0520">NAD</keyword>
<comment type="similarity">
    <text evidence="5 16">Belongs to the NAD-dependent glycerol-3-phosphate dehydrogenase family.</text>
</comment>
<feature type="domain" description="Histidine kinase/HSP90-like ATPase" evidence="18">
    <location>
        <begin position="30"/>
        <end position="148"/>
    </location>
</feature>
<keyword evidence="11 16" id="KW-0560">Oxidoreductase</keyword>